<organism evidence="1 2">
    <name type="scientific">Strongyloides papillosus</name>
    <name type="common">Intestinal threadworm</name>
    <dbReference type="NCBI Taxonomy" id="174720"/>
    <lineage>
        <taxon>Eukaryota</taxon>
        <taxon>Metazoa</taxon>
        <taxon>Ecdysozoa</taxon>
        <taxon>Nematoda</taxon>
        <taxon>Chromadorea</taxon>
        <taxon>Rhabditida</taxon>
        <taxon>Tylenchina</taxon>
        <taxon>Panagrolaimomorpha</taxon>
        <taxon>Strongyloidoidea</taxon>
        <taxon>Strongyloididae</taxon>
        <taxon>Strongyloides</taxon>
    </lineage>
</organism>
<evidence type="ECO:0000313" key="2">
    <source>
        <dbReference type="WBParaSite" id="SPAL_0001691875.1"/>
    </source>
</evidence>
<accession>A0A0N5CGE1</accession>
<proteinExistence type="predicted"/>
<sequence>MPSSIDKLNWLLANKLILGEGHKHRMLVLPRTIEFNI</sequence>
<evidence type="ECO:0000313" key="1">
    <source>
        <dbReference type="Proteomes" id="UP000046392"/>
    </source>
</evidence>
<name>A0A0N5CGE1_STREA</name>
<dbReference type="WBParaSite" id="SPAL_0001691875.1">
    <property type="protein sequence ID" value="SPAL_0001691875.1"/>
    <property type="gene ID" value="SPAL_0001691875"/>
</dbReference>
<protein>
    <submittedName>
        <fullName evidence="2">Uncharacterized protein</fullName>
    </submittedName>
</protein>
<reference evidence="2" key="1">
    <citation type="submission" date="2017-02" db="UniProtKB">
        <authorList>
            <consortium name="WormBaseParasite"/>
        </authorList>
    </citation>
    <scope>IDENTIFICATION</scope>
</reference>
<dbReference type="Proteomes" id="UP000046392">
    <property type="component" value="Unplaced"/>
</dbReference>
<keyword evidence="1" id="KW-1185">Reference proteome</keyword>
<dbReference type="AlphaFoldDB" id="A0A0N5CGE1"/>